<dbReference type="InterPro" id="IPR000246">
    <property type="entry name" value="Peptidase_T2"/>
</dbReference>
<accession>A0A9D4R5L9</accession>
<keyword evidence="11" id="KW-1185">Reference proteome</keyword>
<dbReference type="GO" id="GO:0033345">
    <property type="term" value="P:L-asparagine catabolic process via L-aspartate"/>
    <property type="evidence" value="ECO:0007669"/>
    <property type="project" value="TreeGrafter"/>
</dbReference>
<evidence type="ECO:0000313" key="10">
    <source>
        <dbReference type="EMBL" id="KAH3854100.1"/>
    </source>
</evidence>
<dbReference type="GO" id="GO:0005737">
    <property type="term" value="C:cytoplasm"/>
    <property type="evidence" value="ECO:0007669"/>
    <property type="project" value="TreeGrafter"/>
</dbReference>
<reference evidence="10" key="1">
    <citation type="journal article" date="2019" name="bioRxiv">
        <title>The Genome of the Zebra Mussel, Dreissena polymorpha: A Resource for Invasive Species Research.</title>
        <authorList>
            <person name="McCartney M.A."/>
            <person name="Auch B."/>
            <person name="Kono T."/>
            <person name="Mallez S."/>
            <person name="Zhang Y."/>
            <person name="Obille A."/>
            <person name="Becker A."/>
            <person name="Abrahante J.E."/>
            <person name="Garbe J."/>
            <person name="Badalamenti J.P."/>
            <person name="Herman A."/>
            <person name="Mangelson H."/>
            <person name="Liachko I."/>
            <person name="Sullivan S."/>
            <person name="Sone E.D."/>
            <person name="Koren S."/>
            <person name="Silverstein K.A.T."/>
            <person name="Beckman K.B."/>
            <person name="Gohl D.M."/>
        </authorList>
    </citation>
    <scope>NUCLEOTIDE SEQUENCE</scope>
    <source>
        <strain evidence="10">Duluth1</strain>
        <tissue evidence="10">Whole animal</tissue>
    </source>
</reference>
<comment type="catalytic activity">
    <reaction evidence="1">
        <text>Cleavage of a beta-linked Asp residue from the N-terminus of a polypeptide.</text>
        <dbReference type="EC" id="3.4.19.5"/>
    </reaction>
</comment>
<dbReference type="PANTHER" id="PTHR10188">
    <property type="entry name" value="L-ASPARAGINASE"/>
    <property type="match status" value="1"/>
</dbReference>
<organism evidence="10 11">
    <name type="scientific">Dreissena polymorpha</name>
    <name type="common">Zebra mussel</name>
    <name type="synonym">Mytilus polymorpha</name>
    <dbReference type="NCBI Taxonomy" id="45954"/>
    <lineage>
        <taxon>Eukaryota</taxon>
        <taxon>Metazoa</taxon>
        <taxon>Spiralia</taxon>
        <taxon>Lophotrochozoa</taxon>
        <taxon>Mollusca</taxon>
        <taxon>Bivalvia</taxon>
        <taxon>Autobranchia</taxon>
        <taxon>Heteroconchia</taxon>
        <taxon>Euheterodonta</taxon>
        <taxon>Imparidentia</taxon>
        <taxon>Neoheterodontei</taxon>
        <taxon>Myida</taxon>
        <taxon>Dreissenoidea</taxon>
        <taxon>Dreissenidae</taxon>
        <taxon>Dreissena</taxon>
    </lineage>
</organism>
<dbReference type="SUPFAM" id="SSF56235">
    <property type="entry name" value="N-terminal nucleophile aminohydrolases (Ntn hydrolases)"/>
    <property type="match status" value="1"/>
</dbReference>
<dbReference type="Gene3D" id="3.60.20.30">
    <property type="entry name" value="(Glycosyl)asparaginase"/>
    <property type="match status" value="1"/>
</dbReference>
<comment type="similarity">
    <text evidence="2">Belongs to the Ntn-hydrolase family.</text>
</comment>
<dbReference type="GO" id="GO:0004067">
    <property type="term" value="F:asparaginase activity"/>
    <property type="evidence" value="ECO:0007669"/>
    <property type="project" value="UniProtKB-EC"/>
</dbReference>
<feature type="binding site" evidence="8">
    <location>
        <begin position="104"/>
        <end position="107"/>
    </location>
    <ligand>
        <name>substrate</name>
    </ligand>
</feature>
<dbReference type="GO" id="GO:0006508">
    <property type="term" value="P:proteolysis"/>
    <property type="evidence" value="ECO:0007669"/>
    <property type="project" value="UniProtKB-KW"/>
</dbReference>
<keyword evidence="5" id="KW-0068">Autocatalytic cleavage</keyword>
<dbReference type="GO" id="GO:0008798">
    <property type="term" value="F:beta-aspartyl-peptidase activity"/>
    <property type="evidence" value="ECO:0007669"/>
    <property type="project" value="UniProtKB-EC"/>
</dbReference>
<dbReference type="Pfam" id="PF01112">
    <property type="entry name" value="Asparaginase_2"/>
    <property type="match status" value="1"/>
</dbReference>
<evidence type="ECO:0000313" key="11">
    <source>
        <dbReference type="Proteomes" id="UP000828390"/>
    </source>
</evidence>
<evidence type="ECO:0000256" key="5">
    <source>
        <dbReference type="ARBA" id="ARBA00022813"/>
    </source>
</evidence>
<dbReference type="FunFam" id="3.60.20.30:FF:000001">
    <property type="entry name" value="Isoaspartyl peptidase/L-asparaginase"/>
    <property type="match status" value="1"/>
</dbReference>
<evidence type="ECO:0000256" key="3">
    <source>
        <dbReference type="ARBA" id="ARBA00022670"/>
    </source>
</evidence>
<evidence type="ECO:0000256" key="8">
    <source>
        <dbReference type="PIRSR" id="PIRSR600246-2"/>
    </source>
</evidence>
<feature type="active site" description="Nucleophile" evidence="7">
    <location>
        <position position="76"/>
    </location>
</feature>
<evidence type="ECO:0000256" key="2">
    <source>
        <dbReference type="ARBA" id="ARBA00010872"/>
    </source>
</evidence>
<evidence type="ECO:0000256" key="1">
    <source>
        <dbReference type="ARBA" id="ARBA00000306"/>
    </source>
</evidence>
<keyword evidence="3" id="KW-0645">Protease</keyword>
<feature type="site" description="Cleavage; by autolysis" evidence="9">
    <location>
        <begin position="75"/>
        <end position="76"/>
    </location>
</feature>
<keyword evidence="4" id="KW-0378">Hydrolase</keyword>
<evidence type="ECO:0000256" key="4">
    <source>
        <dbReference type="ARBA" id="ARBA00022801"/>
    </source>
</evidence>
<sequence>MYSRYSIPFWPGRLTPHILLVSKGANQFADEVGIKRVTTESLVSEEARREFEDYHANYGSAVQDLFCHRGTHHHETVGAVALDADGNLAYATSTGGISCKRPGRVGDSPIIGAGGYADNDVGAVSCTGHGESISKVVLAHQIVSDMRNGKAPQEAADKALAKMAARVNGYGGVIVLSNSGEPVTSFTTERMSWAWIKDGVLHSGINPDEEITEDVKSCNLNGCN</sequence>
<dbReference type="PANTHER" id="PTHR10188:SF43">
    <property type="entry name" value="ASPARAGINASE (EUROFUNG)"/>
    <property type="match status" value="1"/>
</dbReference>
<comment type="caution">
    <text evidence="10">The sequence shown here is derived from an EMBL/GenBank/DDBJ whole genome shotgun (WGS) entry which is preliminary data.</text>
</comment>
<dbReference type="Proteomes" id="UP000828390">
    <property type="component" value="Unassembled WGS sequence"/>
</dbReference>
<comment type="catalytic activity">
    <reaction evidence="6">
        <text>L-asparagine + H2O = L-aspartate + NH4(+)</text>
        <dbReference type="Rhea" id="RHEA:21016"/>
        <dbReference type="ChEBI" id="CHEBI:15377"/>
        <dbReference type="ChEBI" id="CHEBI:28938"/>
        <dbReference type="ChEBI" id="CHEBI:29991"/>
        <dbReference type="ChEBI" id="CHEBI:58048"/>
        <dbReference type="EC" id="3.5.1.1"/>
    </reaction>
</comment>
<gene>
    <name evidence="10" type="ORF">DPMN_096639</name>
</gene>
<reference evidence="10" key="2">
    <citation type="submission" date="2020-11" db="EMBL/GenBank/DDBJ databases">
        <authorList>
            <person name="McCartney M.A."/>
            <person name="Auch B."/>
            <person name="Kono T."/>
            <person name="Mallez S."/>
            <person name="Becker A."/>
            <person name="Gohl D.M."/>
            <person name="Silverstein K.A.T."/>
            <person name="Koren S."/>
            <person name="Bechman K.B."/>
            <person name="Herman A."/>
            <person name="Abrahante J.E."/>
            <person name="Garbe J."/>
        </authorList>
    </citation>
    <scope>NUCLEOTIDE SEQUENCE</scope>
    <source>
        <strain evidence="10">Duluth1</strain>
        <tissue evidence="10">Whole animal</tissue>
    </source>
</reference>
<feature type="binding site" evidence="8">
    <location>
        <begin position="127"/>
        <end position="130"/>
    </location>
    <ligand>
        <name>substrate</name>
    </ligand>
</feature>
<protein>
    <submittedName>
        <fullName evidence="10">Uncharacterized protein</fullName>
    </submittedName>
</protein>
<evidence type="ECO:0000256" key="6">
    <source>
        <dbReference type="ARBA" id="ARBA00049366"/>
    </source>
</evidence>
<evidence type="ECO:0000256" key="7">
    <source>
        <dbReference type="PIRSR" id="PIRSR600246-1"/>
    </source>
</evidence>
<evidence type="ECO:0000256" key="9">
    <source>
        <dbReference type="PIRSR" id="PIRSR600246-3"/>
    </source>
</evidence>
<name>A0A9D4R5L9_DREPO</name>
<dbReference type="AlphaFoldDB" id="A0A9D4R5L9"/>
<proteinExistence type="inferred from homology"/>
<dbReference type="InterPro" id="IPR029055">
    <property type="entry name" value="Ntn_hydrolases_N"/>
</dbReference>
<dbReference type="EMBL" id="JAIWYP010000003">
    <property type="protein sequence ID" value="KAH3854100.1"/>
    <property type="molecule type" value="Genomic_DNA"/>
</dbReference>